<dbReference type="Pfam" id="PF02518">
    <property type="entry name" value="HATPase_c"/>
    <property type="match status" value="1"/>
</dbReference>
<evidence type="ECO:0000256" key="2">
    <source>
        <dbReference type="ARBA" id="ARBA00012438"/>
    </source>
</evidence>
<dbReference type="GO" id="GO:0005524">
    <property type="term" value="F:ATP binding"/>
    <property type="evidence" value="ECO:0007669"/>
    <property type="project" value="UniProtKB-KW"/>
</dbReference>
<dbReference type="CDD" id="cd00075">
    <property type="entry name" value="HATPase"/>
    <property type="match status" value="1"/>
</dbReference>
<evidence type="ECO:0000259" key="8">
    <source>
        <dbReference type="PROSITE" id="PS50109"/>
    </source>
</evidence>
<protein>
    <recommendedName>
        <fullName evidence="2">histidine kinase</fullName>
        <ecNumber evidence="2">2.7.13.3</ecNumber>
    </recommendedName>
</protein>
<keyword evidence="5" id="KW-0418">Kinase</keyword>
<evidence type="ECO:0000256" key="1">
    <source>
        <dbReference type="ARBA" id="ARBA00000085"/>
    </source>
</evidence>
<dbReference type="PROSITE" id="PS50109">
    <property type="entry name" value="HIS_KIN"/>
    <property type="match status" value="1"/>
</dbReference>
<dbReference type="InterPro" id="IPR050736">
    <property type="entry name" value="Sensor_HK_Regulatory"/>
</dbReference>
<evidence type="ECO:0000259" key="10">
    <source>
        <dbReference type="PROSITE" id="PS50113"/>
    </source>
</evidence>
<dbReference type="CDD" id="cd00082">
    <property type="entry name" value="HisKA"/>
    <property type="match status" value="1"/>
</dbReference>
<dbReference type="InterPro" id="IPR035965">
    <property type="entry name" value="PAS-like_dom_sf"/>
</dbReference>
<keyword evidence="7" id="KW-1133">Transmembrane helix</keyword>
<keyword evidence="3" id="KW-0597">Phosphoprotein</keyword>
<dbReference type="Pfam" id="PF08448">
    <property type="entry name" value="PAS_4"/>
    <property type="match status" value="1"/>
</dbReference>
<dbReference type="RefSeq" id="WP_273599896.1">
    <property type="nucleotide sequence ID" value="NZ_JAQQXT010000004.1"/>
</dbReference>
<evidence type="ECO:0000313" key="11">
    <source>
        <dbReference type="EMBL" id="MDC8771605.1"/>
    </source>
</evidence>
<keyword evidence="12" id="KW-1185">Reference proteome</keyword>
<dbReference type="SMART" id="SM00387">
    <property type="entry name" value="HATPase_c"/>
    <property type="match status" value="1"/>
</dbReference>
<feature type="domain" description="PAS" evidence="9">
    <location>
        <begin position="232"/>
        <end position="277"/>
    </location>
</feature>
<dbReference type="InterPro" id="IPR013656">
    <property type="entry name" value="PAS_4"/>
</dbReference>
<dbReference type="Proteomes" id="UP001221189">
    <property type="component" value="Unassembled WGS sequence"/>
</dbReference>
<organism evidence="11 12">
    <name type="scientific">Roseateles albus</name>
    <dbReference type="NCBI Taxonomy" id="2987525"/>
    <lineage>
        <taxon>Bacteria</taxon>
        <taxon>Pseudomonadati</taxon>
        <taxon>Pseudomonadota</taxon>
        <taxon>Betaproteobacteria</taxon>
        <taxon>Burkholderiales</taxon>
        <taxon>Sphaerotilaceae</taxon>
        <taxon>Roseateles</taxon>
    </lineage>
</organism>
<dbReference type="Pfam" id="PF13188">
    <property type="entry name" value="PAS_8"/>
    <property type="match status" value="1"/>
</dbReference>
<feature type="transmembrane region" description="Helical" evidence="7">
    <location>
        <begin position="12"/>
        <end position="35"/>
    </location>
</feature>
<feature type="domain" description="Histidine kinase" evidence="8">
    <location>
        <begin position="544"/>
        <end position="762"/>
    </location>
</feature>
<accession>A0ABT5KCE1</accession>
<dbReference type="Gene3D" id="3.30.565.10">
    <property type="entry name" value="Histidine kinase-like ATPase, C-terminal domain"/>
    <property type="match status" value="1"/>
</dbReference>
<dbReference type="InterPro" id="IPR005467">
    <property type="entry name" value="His_kinase_dom"/>
</dbReference>
<keyword evidence="11" id="KW-0547">Nucleotide-binding</keyword>
<dbReference type="SMART" id="SM00388">
    <property type="entry name" value="HisKA"/>
    <property type="match status" value="1"/>
</dbReference>
<proteinExistence type="predicted"/>
<dbReference type="PROSITE" id="PS50113">
    <property type="entry name" value="PAC"/>
    <property type="match status" value="1"/>
</dbReference>
<evidence type="ECO:0000256" key="3">
    <source>
        <dbReference type="ARBA" id="ARBA00022553"/>
    </source>
</evidence>
<evidence type="ECO:0000256" key="5">
    <source>
        <dbReference type="ARBA" id="ARBA00022777"/>
    </source>
</evidence>
<dbReference type="InterPro" id="IPR003661">
    <property type="entry name" value="HisK_dim/P_dom"/>
</dbReference>
<dbReference type="PANTHER" id="PTHR43711">
    <property type="entry name" value="TWO-COMPONENT HISTIDINE KINASE"/>
    <property type="match status" value="1"/>
</dbReference>
<dbReference type="InterPro" id="IPR003594">
    <property type="entry name" value="HATPase_dom"/>
</dbReference>
<gene>
    <name evidence="11" type="ORF">PRZ03_08460</name>
</gene>
<dbReference type="PROSITE" id="PS50112">
    <property type="entry name" value="PAS"/>
    <property type="match status" value="1"/>
</dbReference>
<keyword evidence="4" id="KW-0808">Transferase</keyword>
<feature type="domain" description="PAC" evidence="10">
    <location>
        <begin position="310"/>
        <end position="362"/>
    </location>
</feature>
<keyword evidence="7" id="KW-0812">Transmembrane</keyword>
<dbReference type="NCBIfam" id="TIGR00229">
    <property type="entry name" value="sensory_box"/>
    <property type="match status" value="1"/>
</dbReference>
<comment type="caution">
    <text evidence="11">The sequence shown here is derived from an EMBL/GenBank/DDBJ whole genome shotgun (WGS) entry which is preliminary data.</text>
</comment>
<dbReference type="EC" id="2.7.13.3" evidence="2"/>
<dbReference type="SUPFAM" id="SSF47384">
    <property type="entry name" value="Homodimeric domain of signal transducing histidine kinase"/>
    <property type="match status" value="1"/>
</dbReference>
<dbReference type="InterPro" id="IPR036097">
    <property type="entry name" value="HisK_dim/P_sf"/>
</dbReference>
<evidence type="ECO:0000256" key="6">
    <source>
        <dbReference type="ARBA" id="ARBA00023012"/>
    </source>
</evidence>
<comment type="catalytic activity">
    <reaction evidence="1">
        <text>ATP + protein L-histidine = ADP + protein N-phospho-L-histidine.</text>
        <dbReference type="EC" id="2.7.13.3"/>
    </reaction>
</comment>
<dbReference type="CDD" id="cd00130">
    <property type="entry name" value="PAS"/>
    <property type="match status" value="1"/>
</dbReference>
<evidence type="ECO:0000313" key="12">
    <source>
        <dbReference type="Proteomes" id="UP001221189"/>
    </source>
</evidence>
<dbReference type="InterPro" id="IPR000014">
    <property type="entry name" value="PAS"/>
</dbReference>
<evidence type="ECO:0000256" key="4">
    <source>
        <dbReference type="ARBA" id="ARBA00022679"/>
    </source>
</evidence>
<dbReference type="InterPro" id="IPR000700">
    <property type="entry name" value="PAS-assoc_C"/>
</dbReference>
<dbReference type="SMART" id="SM00091">
    <property type="entry name" value="PAS"/>
    <property type="match status" value="2"/>
</dbReference>
<keyword evidence="6" id="KW-0902">Two-component regulatory system</keyword>
<evidence type="ECO:0000259" key="9">
    <source>
        <dbReference type="PROSITE" id="PS50112"/>
    </source>
</evidence>
<sequence length="769" mass="84191">MLLSRLLPSSLIGRVFLLYLISMLIFMGGAMGWYASRSYSNSINSAQDSADTLISLLGPVVSDSAVIGDYETIERALERSAKHADIGAALFIDLKGGRIERRAHATPRSRAPLWLEHDIDEQLGDLNLTIAAGGKDYGVLRLHFNSEQIASDFWQQTIFALSLAGLSLLASLGLVWWPLKHWLGNLGQIQAFGEQMQVAGGVLSPMLSEDAPLEFRKTFEVLNQAAHSLQLERERAAVTLAAIGDGIATTDAAGLIMLANPVLAEMLGRTQAALLGQLIQSLVPELPAELPRDSGSAKSWTVRVRPAHAQALAQTKTQAMGRFKVLDLSVSLISGADGQVAGYVLAFRDITEQQALEDRLQSELSERARALQTLRSMLQAPTSGTQSSGSSDDISAVLQLVQTLLASLRERGEQLATIFALSPDGFVSFDADRVTRYISPAFARLAGLAAGTGLGLHEDELMQQMTANCPPSALRLEFSQLRQGKQRIELERPTRRVLELSLHEGRPGENQVEGQEKNVSQLLHLSDVTHQVEVEQMKSEFLSTAAHELRTPMASIYGFTELLMTREVSPEKQKLMLARIYRQCEAMIAILNELLDLARIEARRGKDFELERCELNSLVDEVVQDYPPPAERNAPLLNFALPQVQVHVDRKKLQQVLRNLLSNAYKYSPDGGEVRVQVFADPAEDSRCVCIEVQDQGIGMTPEELSHVSERFYRADKSGTVLGTGLGMSIVKEIIDLLGGQMSLSSEPGQGTTVRLSLPRLDASLTEGT</sequence>
<feature type="transmembrane region" description="Helical" evidence="7">
    <location>
        <begin position="158"/>
        <end position="179"/>
    </location>
</feature>
<name>A0ABT5KCE1_9BURK</name>
<dbReference type="SUPFAM" id="SSF55874">
    <property type="entry name" value="ATPase domain of HSP90 chaperone/DNA topoisomerase II/histidine kinase"/>
    <property type="match status" value="1"/>
</dbReference>
<dbReference type="PRINTS" id="PR00344">
    <property type="entry name" value="BCTRLSENSOR"/>
</dbReference>
<evidence type="ECO:0000256" key="7">
    <source>
        <dbReference type="SAM" id="Phobius"/>
    </source>
</evidence>
<keyword evidence="7" id="KW-0472">Membrane</keyword>
<dbReference type="Gene3D" id="1.10.287.130">
    <property type="match status" value="1"/>
</dbReference>
<dbReference type="SUPFAM" id="SSF55785">
    <property type="entry name" value="PYP-like sensor domain (PAS domain)"/>
    <property type="match status" value="2"/>
</dbReference>
<dbReference type="Gene3D" id="3.30.450.20">
    <property type="entry name" value="PAS domain"/>
    <property type="match status" value="2"/>
</dbReference>
<dbReference type="EMBL" id="JAQQXT010000004">
    <property type="protein sequence ID" value="MDC8771605.1"/>
    <property type="molecule type" value="Genomic_DNA"/>
</dbReference>
<dbReference type="InterPro" id="IPR004358">
    <property type="entry name" value="Sig_transdc_His_kin-like_C"/>
</dbReference>
<dbReference type="PANTHER" id="PTHR43711:SF1">
    <property type="entry name" value="HISTIDINE KINASE 1"/>
    <property type="match status" value="1"/>
</dbReference>
<dbReference type="Pfam" id="PF00512">
    <property type="entry name" value="HisKA"/>
    <property type="match status" value="1"/>
</dbReference>
<dbReference type="InterPro" id="IPR036890">
    <property type="entry name" value="HATPase_C_sf"/>
</dbReference>
<reference evidence="11 12" key="1">
    <citation type="submission" date="2022-10" db="EMBL/GenBank/DDBJ databases">
        <title>Paucibacter sp. hw1 Genome sequencing.</title>
        <authorList>
            <person name="Park S."/>
        </authorList>
    </citation>
    <scope>NUCLEOTIDE SEQUENCE [LARGE SCALE GENOMIC DNA]</scope>
    <source>
        <strain evidence="12">hw1</strain>
    </source>
</reference>
<keyword evidence="11" id="KW-0067">ATP-binding</keyword>